<keyword evidence="3" id="KW-1185">Reference proteome</keyword>
<gene>
    <name evidence="2" type="ORF">CWI75_04655</name>
</gene>
<dbReference type="InterPro" id="IPR025285">
    <property type="entry name" value="DUF4145"/>
</dbReference>
<comment type="caution">
    <text evidence="2">The sequence shown here is derived from an EMBL/GenBank/DDBJ whole genome shotgun (WGS) entry which is preliminary data.</text>
</comment>
<organism evidence="2 3">
    <name type="scientific">Kineobactrum sediminis</name>
    <dbReference type="NCBI Taxonomy" id="1905677"/>
    <lineage>
        <taxon>Bacteria</taxon>
        <taxon>Pseudomonadati</taxon>
        <taxon>Pseudomonadota</taxon>
        <taxon>Gammaproteobacteria</taxon>
        <taxon>Cellvibrionales</taxon>
        <taxon>Halieaceae</taxon>
        <taxon>Kineobactrum</taxon>
    </lineage>
</organism>
<dbReference type="EMBL" id="PKLZ01000002">
    <property type="protein sequence ID" value="PLW83644.1"/>
    <property type="molecule type" value="Genomic_DNA"/>
</dbReference>
<dbReference type="Proteomes" id="UP000234845">
    <property type="component" value="Unassembled WGS sequence"/>
</dbReference>
<dbReference type="AlphaFoldDB" id="A0A2N5Y5F9"/>
<feature type="domain" description="DUF4145" evidence="1">
    <location>
        <begin position="95"/>
        <end position="174"/>
    </location>
</feature>
<proteinExistence type="predicted"/>
<dbReference type="OrthoDB" id="1417974at2"/>
<dbReference type="RefSeq" id="WP_101520325.1">
    <property type="nucleotide sequence ID" value="NZ_PKLZ01000002.1"/>
</dbReference>
<evidence type="ECO:0000313" key="3">
    <source>
        <dbReference type="Proteomes" id="UP000234845"/>
    </source>
</evidence>
<sequence>MPNLLNQLELNRCPHCNVDRPNLPMAWKTQTDAHSGGSPRLWAVYECTSCGGLVTAAAVQSDGPVTEYYPSGIVIDESIPGAAGEYLKQAINTLHAPAGSVMLSASSVDAMLKEKDYTTESLYSRINKAAEDHLITTEMARWAHDIRLDANDQRHADQQATLPTEADAKKCVDFAKALGEFLFALPARVKRGLAAAEGT</sequence>
<accession>A0A2N5Y5F9</accession>
<protein>
    <recommendedName>
        <fullName evidence="1">DUF4145 domain-containing protein</fullName>
    </recommendedName>
</protein>
<evidence type="ECO:0000313" key="2">
    <source>
        <dbReference type="EMBL" id="PLW83644.1"/>
    </source>
</evidence>
<name>A0A2N5Y5F9_9GAMM</name>
<evidence type="ECO:0000259" key="1">
    <source>
        <dbReference type="Pfam" id="PF13643"/>
    </source>
</evidence>
<reference evidence="3" key="1">
    <citation type="submission" date="2017-11" db="EMBL/GenBank/DDBJ databases">
        <title>The draft genome sequence of Chromatocurvus sp. F02.</title>
        <authorList>
            <person name="Du Z.-J."/>
            <person name="Chang Y.-Q."/>
        </authorList>
    </citation>
    <scope>NUCLEOTIDE SEQUENCE [LARGE SCALE GENOMIC DNA]</scope>
    <source>
        <strain evidence="3">F02</strain>
    </source>
</reference>
<dbReference type="Pfam" id="PF13643">
    <property type="entry name" value="DUF4145"/>
    <property type="match status" value="1"/>
</dbReference>